<accession>A0A5J5CG67</accession>
<dbReference type="InterPro" id="IPR036291">
    <property type="entry name" value="NAD(P)-bd_dom_sf"/>
</dbReference>
<dbReference type="Gene3D" id="3.40.50.720">
    <property type="entry name" value="NAD(P)-binding Rossmann-like Domain"/>
    <property type="match status" value="1"/>
</dbReference>
<evidence type="ECO:0000256" key="3">
    <source>
        <dbReference type="ARBA" id="ARBA00059023"/>
    </source>
</evidence>
<reference evidence="8 9" key="1">
    <citation type="submission" date="2019-08" db="EMBL/GenBank/DDBJ databases">
        <title>A chromosome-level genome assembly, high-density linkage maps, and genome scans reveal the genomic architecture of hybrid incompatibilities underlying speciation via character displacement in darters (Percidae: Etheostominae).</title>
        <authorList>
            <person name="Moran R.L."/>
            <person name="Catchen J.M."/>
            <person name="Fuller R.C."/>
        </authorList>
    </citation>
    <scope>NUCLEOTIDE SEQUENCE [LARGE SCALE GENOMIC DNA]</scope>
    <source>
        <strain evidence="8">EspeVRDwgs_2016</strain>
        <tissue evidence="8">Muscle</tissue>
    </source>
</reference>
<keyword evidence="9" id="KW-1185">Reference proteome</keyword>
<evidence type="ECO:0000256" key="5">
    <source>
        <dbReference type="ARBA" id="ARBA00066604"/>
    </source>
</evidence>
<name>A0A5J5CG67_9PERO</name>
<feature type="domain" description="NAD-dependent epimerase/dehydratase" evidence="7">
    <location>
        <begin position="49"/>
        <end position="281"/>
    </location>
</feature>
<dbReference type="GO" id="GO:0008743">
    <property type="term" value="F:L-threonine 3-dehydrogenase activity"/>
    <property type="evidence" value="ECO:0007669"/>
    <property type="project" value="UniProtKB-EC"/>
</dbReference>
<evidence type="ECO:0000259" key="7">
    <source>
        <dbReference type="Pfam" id="PF01370"/>
    </source>
</evidence>
<dbReference type="PANTHER" id="PTHR42687:SF1">
    <property type="entry name" value="L-THREONINE 3-DEHYDROGENASE, MITOCHONDRIAL"/>
    <property type="match status" value="1"/>
</dbReference>
<evidence type="ECO:0000256" key="1">
    <source>
        <dbReference type="ARBA" id="ARBA00007637"/>
    </source>
</evidence>
<comment type="function">
    <text evidence="3">Catalyzes the NAD(+)-dependent oxidation of L-threonine to 2-amino-3-ketobutyrate, mediating L-threonine catabolism.</text>
</comment>
<dbReference type="EMBL" id="VOFY01000024">
    <property type="protein sequence ID" value="KAA8579566.1"/>
    <property type="molecule type" value="Genomic_DNA"/>
</dbReference>
<dbReference type="SUPFAM" id="SSF51735">
    <property type="entry name" value="NAD(P)-binding Rossmann-fold domains"/>
    <property type="match status" value="1"/>
</dbReference>
<comment type="caution">
    <text evidence="8">The sequence shown here is derived from an EMBL/GenBank/DDBJ whole genome shotgun (WGS) entry which is preliminary data.</text>
</comment>
<dbReference type="InterPro" id="IPR051225">
    <property type="entry name" value="NAD(P)_epim/dehydratase"/>
</dbReference>
<sequence length="361" mass="40051">MMLVMRLLRARVKHAGSSPQCSAKRLSSAVPGISSCSQQSCTDTDHPKVLITGGLGQLGVGLAKLLRRQFGKNNVILSDIRKPPKHVYHNGPFIFSDILDFKNLQKIVVNNNISWLVHYSAVLSAVGENNVSLAKEVNITGLHNILDIATEHGLRVFVPSTMEALGPSSSSDPTPELCVQRPRTIYGVSKVHAELMGEVRDTHTHRTRFYVLTTTTGLGWISAVSDYAVQIFHAAVKTGCFECNLRSDTRLSMMYIDDCLRATLEFLEAPADALVSRTYNINAMNFTLHHLIQEIQKVLPDLKVTYNVDPVQQGKADGWPTALEDSAARRDWGWKHEYDLSELVQTMLTHITTGNQLAQAY</sequence>
<comment type="catalytic activity">
    <reaction evidence="2">
        <text>L-threonine + NAD(+) = (2S)-2-amino-3-oxobutanoate + NADH + H(+)</text>
        <dbReference type="Rhea" id="RHEA:13161"/>
        <dbReference type="ChEBI" id="CHEBI:15378"/>
        <dbReference type="ChEBI" id="CHEBI:57540"/>
        <dbReference type="ChEBI" id="CHEBI:57926"/>
        <dbReference type="ChEBI" id="CHEBI:57945"/>
        <dbReference type="ChEBI" id="CHEBI:78948"/>
        <dbReference type="EC" id="1.1.1.103"/>
    </reaction>
</comment>
<organism evidence="8 9">
    <name type="scientific">Etheostoma spectabile</name>
    <name type="common">orangethroat darter</name>
    <dbReference type="NCBI Taxonomy" id="54343"/>
    <lineage>
        <taxon>Eukaryota</taxon>
        <taxon>Metazoa</taxon>
        <taxon>Chordata</taxon>
        <taxon>Craniata</taxon>
        <taxon>Vertebrata</taxon>
        <taxon>Euteleostomi</taxon>
        <taxon>Actinopterygii</taxon>
        <taxon>Neopterygii</taxon>
        <taxon>Teleostei</taxon>
        <taxon>Neoteleostei</taxon>
        <taxon>Acanthomorphata</taxon>
        <taxon>Eupercaria</taxon>
        <taxon>Perciformes</taxon>
        <taxon>Percoidei</taxon>
        <taxon>Percidae</taxon>
        <taxon>Etheostomatinae</taxon>
        <taxon>Etheostoma</taxon>
    </lineage>
</organism>
<evidence type="ECO:0000313" key="8">
    <source>
        <dbReference type="EMBL" id="KAA8579566.1"/>
    </source>
</evidence>
<evidence type="ECO:0000256" key="6">
    <source>
        <dbReference type="ARBA" id="ARBA00069940"/>
    </source>
</evidence>
<dbReference type="Proteomes" id="UP000327493">
    <property type="component" value="Chromosome 24"/>
</dbReference>
<protein>
    <recommendedName>
        <fullName evidence="6">L-threonine 3-dehydrogenase, mitochondrial</fullName>
        <ecNumber evidence="5">1.1.1.103</ecNumber>
    </recommendedName>
</protein>
<dbReference type="EC" id="1.1.1.103" evidence="5"/>
<dbReference type="AlphaFoldDB" id="A0A5J5CG67"/>
<comment type="pathway">
    <text evidence="4">Amino-acid degradation; L-threonine degradation via oxydo-reductase pathway; glycine from L-threonine: step 1/2.</text>
</comment>
<dbReference type="Pfam" id="PF01370">
    <property type="entry name" value="Epimerase"/>
    <property type="match status" value="1"/>
</dbReference>
<dbReference type="InterPro" id="IPR001509">
    <property type="entry name" value="Epimerase_deHydtase"/>
</dbReference>
<dbReference type="PANTHER" id="PTHR42687">
    <property type="entry name" value="L-THREONINE 3-DEHYDROGENASE"/>
    <property type="match status" value="1"/>
</dbReference>
<evidence type="ECO:0000256" key="2">
    <source>
        <dbReference type="ARBA" id="ARBA00050613"/>
    </source>
</evidence>
<proteinExistence type="inferred from homology"/>
<dbReference type="GO" id="GO:0006567">
    <property type="term" value="P:L-threonine catabolic process"/>
    <property type="evidence" value="ECO:0007669"/>
    <property type="project" value="TreeGrafter"/>
</dbReference>
<dbReference type="FunFam" id="3.40.50.720:FF:000077">
    <property type="entry name" value="L-threonine 3-dehydrogenase, mitochondrial"/>
    <property type="match status" value="1"/>
</dbReference>
<gene>
    <name evidence="8" type="ORF">FQN60_006659</name>
</gene>
<evidence type="ECO:0000313" key="9">
    <source>
        <dbReference type="Proteomes" id="UP000327493"/>
    </source>
</evidence>
<comment type="similarity">
    <text evidence="1">Belongs to the NAD(P)-dependent epimerase/dehydratase family.</text>
</comment>
<evidence type="ECO:0000256" key="4">
    <source>
        <dbReference type="ARBA" id="ARBA00060557"/>
    </source>
</evidence>